<gene>
    <name evidence="1" type="ORF">SAMN04488042_1011350</name>
</gene>
<dbReference type="Proteomes" id="UP000199144">
    <property type="component" value="Unassembled WGS sequence"/>
</dbReference>
<dbReference type="PANTHER" id="PTHR36529">
    <property type="entry name" value="SLL1095 PROTEIN"/>
    <property type="match status" value="1"/>
</dbReference>
<name>A0A1I4K6W7_9RHOB</name>
<sequence>MTISAEYRWRQRLVVMAKEPRPGRVKTRLGRDIGMGAAAHWFRQQSLSLLHRLHDPRWEIILAVAPDREGMASRVWPAEFRRAPQGRGDLGARMKRQLCHGLPGPTLVIGADIPCIRKHHIAEAFRALGDHDAVFGPAMDGGYWLVGLKHARAPATLFQGVRWSSEHALADSIATLPHHRIATVATLRDIDTAADLLLSFSGNTPGVKFENLSIFERGGSAP</sequence>
<proteinExistence type="predicted"/>
<reference evidence="1 2" key="1">
    <citation type="submission" date="2016-10" db="EMBL/GenBank/DDBJ databases">
        <authorList>
            <person name="de Groot N.N."/>
        </authorList>
    </citation>
    <scope>NUCLEOTIDE SEQUENCE [LARGE SCALE GENOMIC DNA]</scope>
    <source>
        <strain evidence="1 2">DSM 15283</strain>
    </source>
</reference>
<dbReference type="NCBIfam" id="TIGR04282">
    <property type="entry name" value="glyco_like_cofC"/>
    <property type="match status" value="1"/>
</dbReference>
<organism evidence="1 2">
    <name type="scientific">Shimia aestuarii</name>
    <dbReference type="NCBI Taxonomy" id="254406"/>
    <lineage>
        <taxon>Bacteria</taxon>
        <taxon>Pseudomonadati</taxon>
        <taxon>Pseudomonadota</taxon>
        <taxon>Alphaproteobacteria</taxon>
        <taxon>Rhodobacterales</taxon>
        <taxon>Roseobacteraceae</taxon>
    </lineage>
</organism>
<evidence type="ECO:0008006" key="3">
    <source>
        <dbReference type="Google" id="ProtNLM"/>
    </source>
</evidence>
<evidence type="ECO:0000313" key="1">
    <source>
        <dbReference type="EMBL" id="SFL74552.1"/>
    </source>
</evidence>
<dbReference type="AlphaFoldDB" id="A0A1I4K6W7"/>
<dbReference type="PANTHER" id="PTHR36529:SF1">
    <property type="entry name" value="GLYCOSYLTRANSFERASE"/>
    <property type="match status" value="1"/>
</dbReference>
<dbReference type="Pfam" id="PF09837">
    <property type="entry name" value="DUF2064"/>
    <property type="match status" value="1"/>
</dbReference>
<dbReference type="SUPFAM" id="SSF53448">
    <property type="entry name" value="Nucleotide-diphospho-sugar transferases"/>
    <property type="match status" value="1"/>
</dbReference>
<dbReference type="Gene3D" id="3.90.550.10">
    <property type="entry name" value="Spore Coat Polysaccharide Biosynthesis Protein SpsA, Chain A"/>
    <property type="match status" value="1"/>
</dbReference>
<dbReference type="EMBL" id="FOTQ01000001">
    <property type="protein sequence ID" value="SFL74552.1"/>
    <property type="molecule type" value="Genomic_DNA"/>
</dbReference>
<protein>
    <recommendedName>
        <fullName evidence="3">Glycosyltransferase</fullName>
    </recommendedName>
</protein>
<dbReference type="STRING" id="254406.SAMN04488042_1011350"/>
<dbReference type="InterPro" id="IPR018641">
    <property type="entry name" value="Trfase_1_rSAM/seldom-assoc"/>
</dbReference>
<evidence type="ECO:0000313" key="2">
    <source>
        <dbReference type="Proteomes" id="UP000199144"/>
    </source>
</evidence>
<keyword evidence="2" id="KW-1185">Reference proteome</keyword>
<dbReference type="InterPro" id="IPR029044">
    <property type="entry name" value="Nucleotide-diphossugar_trans"/>
</dbReference>
<accession>A0A1I4K6W7</accession>